<accession>A0A9E8KNX5</accession>
<organism evidence="2 3">
    <name type="scientific">Alkalimarinus sediminis</name>
    <dbReference type="NCBI Taxonomy" id="1632866"/>
    <lineage>
        <taxon>Bacteria</taxon>
        <taxon>Pseudomonadati</taxon>
        <taxon>Pseudomonadota</taxon>
        <taxon>Gammaproteobacteria</taxon>
        <taxon>Alteromonadales</taxon>
        <taxon>Alteromonadaceae</taxon>
        <taxon>Alkalimarinus</taxon>
    </lineage>
</organism>
<feature type="domain" description="PilZ" evidence="1">
    <location>
        <begin position="4"/>
        <end position="96"/>
    </location>
</feature>
<dbReference type="SUPFAM" id="SSF141371">
    <property type="entry name" value="PilZ domain-like"/>
    <property type="match status" value="1"/>
</dbReference>
<dbReference type="Gene3D" id="2.40.10.220">
    <property type="entry name" value="predicted glycosyltransferase like domains"/>
    <property type="match status" value="1"/>
</dbReference>
<dbReference type="GO" id="GO:0035438">
    <property type="term" value="F:cyclic-di-GMP binding"/>
    <property type="evidence" value="ECO:0007669"/>
    <property type="project" value="InterPro"/>
</dbReference>
<reference evidence="2" key="1">
    <citation type="submission" date="2022-07" db="EMBL/GenBank/DDBJ databases">
        <title>Alkalimarinus sp. nov., isolated from gut of a Alitta virens.</title>
        <authorList>
            <person name="Yang A.I."/>
            <person name="Shin N.-R."/>
        </authorList>
    </citation>
    <scope>NUCLEOTIDE SEQUENCE</scope>
    <source>
        <strain evidence="2">FA028</strain>
    </source>
</reference>
<evidence type="ECO:0000313" key="3">
    <source>
        <dbReference type="Proteomes" id="UP001164472"/>
    </source>
</evidence>
<protein>
    <submittedName>
        <fullName evidence="2">PilZ domain-containing protein</fullName>
    </submittedName>
</protein>
<dbReference type="InterPro" id="IPR009875">
    <property type="entry name" value="PilZ_domain"/>
</dbReference>
<sequence>MKSQRKEERYDVYLPLVLESKGSRIMARSRNLSKGGASISLVDPINTEDIDEQGSITIRTRTGNIKTAYEVTYRRENIIGIRFSDISRPHIEVLSHSLTSKPIEPNLQAANEDNKRATTLLGSLKRRSWILLRITSILTANLFWPILKRAVNPEVVFAVYGTRGDQRAYVPDWFRPFFPPIAVAAYIKDRSSKGVMVSSVYSEEELASDSDKVRKYISDLQKEFPNVKRFALVGRLPGFSMKAGIEIVPPLVEGAYGTRFAMYESAMQIASKLNDKAERSSIAILGGAGRIGASLIDDLTESFHTIIAIDPRYTEETTSIINGSKVLYTKRGERLREAKLVLVLTARGNDILPMISHMTPGTVVADDTHPCIKRPARELLSKQGVDLWKTVVTSDDYNMYPRMPNFHNNNIPGCLLEALVLNATGDDALSSPQRFFDEAKKCGYKTLLIRHPDDS</sequence>
<dbReference type="RefSeq" id="WP_251811249.1">
    <property type="nucleotide sequence ID" value="NZ_CP101527.1"/>
</dbReference>
<keyword evidence="3" id="KW-1185">Reference proteome</keyword>
<dbReference type="AlphaFoldDB" id="A0A9E8KNX5"/>
<proteinExistence type="predicted"/>
<dbReference type="EMBL" id="CP101527">
    <property type="protein sequence ID" value="UZW74149.1"/>
    <property type="molecule type" value="Genomic_DNA"/>
</dbReference>
<gene>
    <name evidence="2" type="ORF">NNL22_14130</name>
</gene>
<dbReference type="Proteomes" id="UP001164472">
    <property type="component" value="Chromosome"/>
</dbReference>
<evidence type="ECO:0000313" key="2">
    <source>
        <dbReference type="EMBL" id="UZW74149.1"/>
    </source>
</evidence>
<dbReference type="Pfam" id="PF07238">
    <property type="entry name" value="PilZ"/>
    <property type="match status" value="1"/>
</dbReference>
<evidence type="ECO:0000259" key="1">
    <source>
        <dbReference type="Pfam" id="PF07238"/>
    </source>
</evidence>
<dbReference type="KEGG" id="asem:NNL22_14130"/>
<name>A0A9E8KNX5_9ALTE</name>